<dbReference type="SUPFAM" id="SSF48403">
    <property type="entry name" value="Ankyrin repeat"/>
    <property type="match status" value="1"/>
</dbReference>
<keyword evidence="5" id="KW-1185">Reference proteome</keyword>
<dbReference type="PROSITE" id="PS50088">
    <property type="entry name" value="ANK_REPEAT"/>
    <property type="match status" value="2"/>
</dbReference>
<comment type="caution">
    <text evidence="4">The sequence shown here is derived from an EMBL/GenBank/DDBJ whole genome shotgun (WGS) entry which is preliminary data.</text>
</comment>
<dbReference type="OrthoDB" id="2118296at2759"/>
<proteinExistence type="predicted"/>
<feature type="repeat" description="ANK" evidence="3">
    <location>
        <begin position="32"/>
        <end position="55"/>
    </location>
</feature>
<keyword evidence="2 3" id="KW-0040">ANK repeat</keyword>
<dbReference type="STRING" id="1754190.A0A1Y2DIA4"/>
<dbReference type="AlphaFoldDB" id="A0A1Y2DIA4"/>
<dbReference type="Gene3D" id="1.25.40.20">
    <property type="entry name" value="Ankyrin repeat-containing domain"/>
    <property type="match status" value="1"/>
</dbReference>
<evidence type="ECO:0000256" key="1">
    <source>
        <dbReference type="ARBA" id="ARBA00022737"/>
    </source>
</evidence>
<evidence type="ECO:0000313" key="5">
    <source>
        <dbReference type="Proteomes" id="UP000193920"/>
    </source>
</evidence>
<organism evidence="4 5">
    <name type="scientific">Neocallimastix californiae</name>
    <dbReference type="NCBI Taxonomy" id="1754190"/>
    <lineage>
        <taxon>Eukaryota</taxon>
        <taxon>Fungi</taxon>
        <taxon>Fungi incertae sedis</taxon>
        <taxon>Chytridiomycota</taxon>
        <taxon>Chytridiomycota incertae sedis</taxon>
        <taxon>Neocallimastigomycetes</taxon>
        <taxon>Neocallimastigales</taxon>
        <taxon>Neocallimastigaceae</taxon>
        <taxon>Neocallimastix</taxon>
    </lineage>
</organism>
<dbReference type="PANTHER" id="PTHR24173">
    <property type="entry name" value="ANKYRIN REPEAT CONTAINING"/>
    <property type="match status" value="1"/>
</dbReference>
<name>A0A1Y2DIA4_9FUNG</name>
<evidence type="ECO:0000256" key="2">
    <source>
        <dbReference type="ARBA" id="ARBA00023043"/>
    </source>
</evidence>
<dbReference type="EMBL" id="MCOG01000065">
    <property type="protein sequence ID" value="ORY58969.1"/>
    <property type="molecule type" value="Genomic_DNA"/>
</dbReference>
<feature type="non-terminal residue" evidence="4">
    <location>
        <position position="1"/>
    </location>
</feature>
<evidence type="ECO:0000313" key="4">
    <source>
        <dbReference type="EMBL" id="ORY58969.1"/>
    </source>
</evidence>
<accession>A0A1Y2DIA4</accession>
<dbReference type="InterPro" id="IPR036770">
    <property type="entry name" value="Ankyrin_rpt-contain_sf"/>
</dbReference>
<dbReference type="SMART" id="SM00248">
    <property type="entry name" value="ANK"/>
    <property type="match status" value="3"/>
</dbReference>
<gene>
    <name evidence="4" type="ORF">LY90DRAFT_351636</name>
</gene>
<dbReference type="PANTHER" id="PTHR24173:SF74">
    <property type="entry name" value="ANKYRIN REPEAT DOMAIN-CONTAINING PROTEIN 16"/>
    <property type="match status" value="1"/>
</dbReference>
<reference evidence="4 5" key="1">
    <citation type="submission" date="2016-08" db="EMBL/GenBank/DDBJ databases">
        <title>A Parts List for Fungal Cellulosomes Revealed by Comparative Genomics.</title>
        <authorList>
            <consortium name="DOE Joint Genome Institute"/>
            <person name="Haitjema C.H."/>
            <person name="Gilmore S.P."/>
            <person name="Henske J.K."/>
            <person name="Solomon K.V."/>
            <person name="De Groot R."/>
            <person name="Kuo A."/>
            <person name="Mondo S.J."/>
            <person name="Salamov A.A."/>
            <person name="Labutti K."/>
            <person name="Zhao Z."/>
            <person name="Chiniquy J."/>
            <person name="Barry K."/>
            <person name="Brewer H.M."/>
            <person name="Purvine S.O."/>
            <person name="Wright A.T."/>
            <person name="Boxma B."/>
            <person name="Van Alen T."/>
            <person name="Hackstein J.H."/>
            <person name="Baker S.E."/>
            <person name="Grigoriev I.V."/>
            <person name="O'Malley M.A."/>
        </authorList>
    </citation>
    <scope>NUCLEOTIDE SEQUENCE [LARGE SCALE GENOMIC DNA]</scope>
    <source>
        <strain evidence="4 5">G1</strain>
    </source>
</reference>
<sequence length="127" mass="14018">TPLHIAASKGHLECAKLILSFGVKNINLTSRDGSTPLTSAIMRGHIDIIKYLLERPNIDILTPTMFGFTPLISAASKAQNDIVKLLLRDKDLIQNMLYRDNDGSTALHHACQSIINDPTETIKILLE</sequence>
<feature type="repeat" description="ANK" evidence="3">
    <location>
        <begin position="1"/>
        <end position="23"/>
    </location>
</feature>
<keyword evidence="1" id="KW-0677">Repeat</keyword>
<evidence type="ECO:0000256" key="3">
    <source>
        <dbReference type="PROSITE-ProRule" id="PRU00023"/>
    </source>
</evidence>
<dbReference type="InterPro" id="IPR002110">
    <property type="entry name" value="Ankyrin_rpt"/>
</dbReference>
<protein>
    <submittedName>
        <fullName evidence="4">Ankyrin</fullName>
    </submittedName>
</protein>
<dbReference type="Proteomes" id="UP000193920">
    <property type="component" value="Unassembled WGS sequence"/>
</dbReference>
<feature type="non-terminal residue" evidence="4">
    <location>
        <position position="127"/>
    </location>
</feature>
<dbReference type="PROSITE" id="PS50297">
    <property type="entry name" value="ANK_REP_REGION"/>
    <property type="match status" value="2"/>
</dbReference>
<dbReference type="Pfam" id="PF12796">
    <property type="entry name" value="Ank_2"/>
    <property type="match status" value="1"/>
</dbReference>
<dbReference type="Pfam" id="PF00023">
    <property type="entry name" value="Ank"/>
    <property type="match status" value="2"/>
</dbReference>